<keyword evidence="3" id="KW-0378">Hydrolase</keyword>
<dbReference type="AlphaFoldDB" id="A0A7J0EVW3"/>
<dbReference type="PANTHER" id="PTHR22642:SF2">
    <property type="entry name" value="PROTEIN LONG AFTER FAR-RED 3"/>
    <property type="match status" value="1"/>
</dbReference>
<organism evidence="3 4">
    <name type="scientific">Actinidia rufa</name>
    <dbReference type="NCBI Taxonomy" id="165716"/>
    <lineage>
        <taxon>Eukaryota</taxon>
        <taxon>Viridiplantae</taxon>
        <taxon>Streptophyta</taxon>
        <taxon>Embryophyta</taxon>
        <taxon>Tracheophyta</taxon>
        <taxon>Spermatophyta</taxon>
        <taxon>Magnoliopsida</taxon>
        <taxon>eudicotyledons</taxon>
        <taxon>Gunneridae</taxon>
        <taxon>Pentapetalae</taxon>
        <taxon>asterids</taxon>
        <taxon>Ericales</taxon>
        <taxon>Actinidiaceae</taxon>
        <taxon>Actinidia</taxon>
    </lineage>
</organism>
<dbReference type="Gene3D" id="2.30.40.10">
    <property type="entry name" value="Urease, subunit C, domain 1"/>
    <property type="match status" value="1"/>
</dbReference>
<dbReference type="EMBL" id="BJWL01000007">
    <property type="protein sequence ID" value="GFY90512.1"/>
    <property type="molecule type" value="Genomic_DNA"/>
</dbReference>
<reference evidence="3 4" key="1">
    <citation type="submission" date="2019-07" db="EMBL/GenBank/DDBJ databases">
        <title>De Novo Assembly of kiwifruit Actinidia rufa.</title>
        <authorList>
            <person name="Sugita-Konishi S."/>
            <person name="Sato K."/>
            <person name="Mori E."/>
            <person name="Abe Y."/>
            <person name="Kisaki G."/>
            <person name="Hamano K."/>
            <person name="Suezawa K."/>
            <person name="Otani M."/>
            <person name="Fukuda T."/>
            <person name="Manabe T."/>
            <person name="Gomi K."/>
            <person name="Tabuchi M."/>
            <person name="Akimitsu K."/>
            <person name="Kataoka I."/>
        </authorList>
    </citation>
    <scope>NUCLEOTIDE SEQUENCE [LARGE SCALE GENOMIC DNA]</scope>
    <source>
        <strain evidence="4">cv. Fuchu</strain>
    </source>
</reference>
<dbReference type="InterPro" id="IPR032466">
    <property type="entry name" value="Metal_Hydrolase"/>
</dbReference>
<dbReference type="Pfam" id="PF01979">
    <property type="entry name" value="Amidohydro_1"/>
    <property type="match status" value="1"/>
</dbReference>
<gene>
    <name evidence="3" type="ORF">Acr_07g0007090</name>
</gene>
<evidence type="ECO:0000259" key="2">
    <source>
        <dbReference type="Pfam" id="PF07969"/>
    </source>
</evidence>
<evidence type="ECO:0000313" key="3">
    <source>
        <dbReference type="EMBL" id="GFY90512.1"/>
    </source>
</evidence>
<feature type="domain" description="Amidohydrolase-related" evidence="1">
    <location>
        <begin position="285"/>
        <end position="337"/>
    </location>
</feature>
<protein>
    <submittedName>
        <fullName evidence="3">Amidohydrolase family</fullName>
    </submittedName>
</protein>
<dbReference type="Pfam" id="PF07969">
    <property type="entry name" value="Amidohydro_3"/>
    <property type="match status" value="1"/>
</dbReference>
<feature type="domain" description="Amidohydrolase 3" evidence="2">
    <location>
        <begin position="102"/>
        <end position="275"/>
    </location>
</feature>
<dbReference type="InterPro" id="IPR011059">
    <property type="entry name" value="Metal-dep_hydrolase_composite"/>
</dbReference>
<dbReference type="SUPFAM" id="SSF51338">
    <property type="entry name" value="Composite domain of metallo-dependent hydrolases"/>
    <property type="match status" value="1"/>
</dbReference>
<comment type="caution">
    <text evidence="3">The sequence shown here is derived from an EMBL/GenBank/DDBJ whole genome shotgun (WGS) entry which is preliminary data.</text>
</comment>
<dbReference type="SUPFAM" id="SSF51556">
    <property type="entry name" value="Metallo-dependent hydrolases"/>
    <property type="match status" value="1"/>
</dbReference>
<dbReference type="GO" id="GO:0016810">
    <property type="term" value="F:hydrolase activity, acting on carbon-nitrogen (but not peptide) bonds"/>
    <property type="evidence" value="ECO:0007669"/>
    <property type="project" value="InterPro"/>
</dbReference>
<dbReference type="OrthoDB" id="3501663at2759"/>
<name>A0A7J0EVW3_9ERIC</name>
<dbReference type="PANTHER" id="PTHR22642">
    <property type="entry name" value="IMIDAZOLONEPROPIONASE"/>
    <property type="match status" value="1"/>
</dbReference>
<dbReference type="Gene3D" id="3.10.310.70">
    <property type="match status" value="1"/>
</dbReference>
<accession>A0A7J0EVW3</accession>
<evidence type="ECO:0000259" key="1">
    <source>
        <dbReference type="Pfam" id="PF01979"/>
    </source>
</evidence>
<dbReference type="InterPro" id="IPR006680">
    <property type="entry name" value="Amidohydro-rel"/>
</dbReference>
<evidence type="ECO:0000313" key="4">
    <source>
        <dbReference type="Proteomes" id="UP000585474"/>
    </source>
</evidence>
<keyword evidence="4" id="KW-1185">Reference proteome</keyword>
<proteinExistence type="predicted"/>
<sequence>MAPGYWVVDGIMIFGEENYQSPPGLMTLRLTILMDGHMGLANSLALKIAGITNYTEDPNGGAIMRTADGVTHVGDMTMFPSYSSVKCLPQDLIHEKGRKLSQLLYLGGVKAFSDGSLGSNSALFYEPYIDDPQNCGLQVTDMESLLNMTIASDKSELQVAIHAIGDRANDLILDIYKSVVSTNRMRDRRLSMLSIWHLGHQPGARFGEEGIVASVQAVNSRITYWMMLILQKRKLGAERAQIGSYLFQSLLASNALLAFGSDWPVVDINPLRSIKDSGHEKNTPWYTISAARACFLDEDVGSLSPGKFADFVVLSTDSWDDFVTEGSSSVEATYVGGIQAYP</sequence>
<dbReference type="Proteomes" id="UP000585474">
    <property type="component" value="Unassembled WGS sequence"/>
</dbReference>
<dbReference type="Gene3D" id="3.20.20.140">
    <property type="entry name" value="Metal-dependent hydrolases"/>
    <property type="match status" value="1"/>
</dbReference>
<dbReference type="InterPro" id="IPR013108">
    <property type="entry name" value="Amidohydro_3"/>
</dbReference>